<feature type="compositionally biased region" description="Basic and acidic residues" evidence="1">
    <location>
        <begin position="230"/>
        <end position="245"/>
    </location>
</feature>
<feature type="compositionally biased region" description="Basic and acidic residues" evidence="1">
    <location>
        <begin position="437"/>
        <end position="448"/>
    </location>
</feature>
<feature type="region of interest" description="Disordered" evidence="1">
    <location>
        <begin position="162"/>
        <end position="463"/>
    </location>
</feature>
<keyword evidence="2" id="KW-0472">Membrane</keyword>
<feature type="compositionally biased region" description="Basic and acidic residues" evidence="1">
    <location>
        <begin position="322"/>
        <end position="340"/>
    </location>
</feature>
<dbReference type="EMBL" id="JBANMG010000010">
    <property type="protein sequence ID" value="KAK6948433.1"/>
    <property type="molecule type" value="Genomic_DNA"/>
</dbReference>
<feature type="compositionally biased region" description="Polar residues" evidence="1">
    <location>
        <begin position="364"/>
        <end position="374"/>
    </location>
</feature>
<proteinExistence type="predicted"/>
<keyword evidence="2" id="KW-1133">Transmembrane helix</keyword>
<reference evidence="3 4" key="1">
    <citation type="journal article" date="2024" name="Front Chem Biol">
        <title>Unveiling the potential of Daldinia eschscholtzii MFLUCC 19-0629 through bioactivity and bioinformatics studies for enhanced sustainable agriculture production.</title>
        <authorList>
            <person name="Brooks S."/>
            <person name="Weaver J.A."/>
            <person name="Klomchit A."/>
            <person name="Alharthi S.A."/>
            <person name="Onlamun T."/>
            <person name="Nurani R."/>
            <person name="Vong T.K."/>
            <person name="Alberti F."/>
            <person name="Greco C."/>
        </authorList>
    </citation>
    <scope>NUCLEOTIDE SEQUENCE [LARGE SCALE GENOMIC DNA]</scope>
    <source>
        <strain evidence="3">MFLUCC 19-0629</strain>
    </source>
</reference>
<sequence>MAPLPPSLAAQARGLLSAARSTANHLTARSTSDIPSSPTAVLQQLGPLAARSILLARDENTEEKVDPHKGAVRPQDINNTFVFVLFGLIGAAFVCTGIWFFFWAKNGGFYFKEDDWEDYKSTVLRRKGPNGTILSNATPTTQLGGGSVYKDVDDGRTEYTGGLTQISGDTGSTLTGITAGASDLAARERRRQKRERKDREREKKKDRRNREKSGRRVGEDGVLVDEQAEAEAKDQLRAYRNEKPARVGGINKESEGSSWDGSTNPESSVAGSDLHSNRHNSRHHHHGGSSSSAAGASETTADGGRHGKSGGGIRKVYSTADRNADREKRAEARRLREESRAGGSGSAGVKRDYSFQRARAAPQSAVSGSSVRQSTIEEEEPREMAEHNLGANRFLPPPSGWTPTEVSAESADTGTKSYHHIIPGLSPSTLSGSGGTDVRDYAEDNRDKDKKKKRSSRGHRRGE</sequence>
<dbReference type="Proteomes" id="UP001369815">
    <property type="component" value="Unassembled WGS sequence"/>
</dbReference>
<comment type="caution">
    <text evidence="3">The sequence shown here is derived from an EMBL/GenBank/DDBJ whole genome shotgun (WGS) entry which is preliminary data.</text>
</comment>
<dbReference type="AlphaFoldDB" id="A0AAX6M7J3"/>
<accession>A0AAX6M7J3</accession>
<feature type="compositionally biased region" description="Basic residues" evidence="1">
    <location>
        <begin position="449"/>
        <end position="463"/>
    </location>
</feature>
<feature type="transmembrane region" description="Helical" evidence="2">
    <location>
        <begin position="81"/>
        <end position="102"/>
    </location>
</feature>
<feature type="compositionally biased region" description="Polar residues" evidence="1">
    <location>
        <begin position="256"/>
        <end position="270"/>
    </location>
</feature>
<feature type="compositionally biased region" description="Polar residues" evidence="1">
    <location>
        <begin position="162"/>
        <end position="176"/>
    </location>
</feature>
<feature type="compositionally biased region" description="Basic and acidic residues" evidence="1">
    <location>
        <begin position="195"/>
        <end position="219"/>
    </location>
</feature>
<keyword evidence="4" id="KW-1185">Reference proteome</keyword>
<evidence type="ECO:0000256" key="2">
    <source>
        <dbReference type="SAM" id="Phobius"/>
    </source>
</evidence>
<evidence type="ECO:0008006" key="5">
    <source>
        <dbReference type="Google" id="ProtNLM"/>
    </source>
</evidence>
<name>A0AAX6M7J3_9PEZI</name>
<keyword evidence="2" id="KW-0812">Transmembrane</keyword>
<feature type="region of interest" description="Disordered" evidence="1">
    <location>
        <begin position="130"/>
        <end position="150"/>
    </location>
</feature>
<feature type="compositionally biased region" description="Low complexity" evidence="1">
    <location>
        <begin position="288"/>
        <end position="297"/>
    </location>
</feature>
<evidence type="ECO:0000313" key="4">
    <source>
        <dbReference type="Proteomes" id="UP001369815"/>
    </source>
</evidence>
<protein>
    <recommendedName>
        <fullName evidence="5">Endosomal spry domain-containing protein</fullName>
    </recommendedName>
</protein>
<feature type="compositionally biased region" description="Polar residues" evidence="1">
    <location>
        <begin position="132"/>
        <end position="142"/>
    </location>
</feature>
<evidence type="ECO:0000313" key="3">
    <source>
        <dbReference type="EMBL" id="KAK6948433.1"/>
    </source>
</evidence>
<gene>
    <name evidence="3" type="ORF">Daesc_010199</name>
</gene>
<feature type="compositionally biased region" description="Polar residues" evidence="1">
    <location>
        <begin position="401"/>
        <end position="416"/>
    </location>
</feature>
<evidence type="ECO:0000256" key="1">
    <source>
        <dbReference type="SAM" id="MobiDB-lite"/>
    </source>
</evidence>
<feature type="compositionally biased region" description="Basic residues" evidence="1">
    <location>
        <begin position="277"/>
        <end position="287"/>
    </location>
</feature>
<organism evidence="3 4">
    <name type="scientific">Daldinia eschscholtzii</name>
    <dbReference type="NCBI Taxonomy" id="292717"/>
    <lineage>
        <taxon>Eukaryota</taxon>
        <taxon>Fungi</taxon>
        <taxon>Dikarya</taxon>
        <taxon>Ascomycota</taxon>
        <taxon>Pezizomycotina</taxon>
        <taxon>Sordariomycetes</taxon>
        <taxon>Xylariomycetidae</taxon>
        <taxon>Xylariales</taxon>
        <taxon>Hypoxylaceae</taxon>
        <taxon>Daldinia</taxon>
    </lineage>
</organism>